<dbReference type="GO" id="GO:0009011">
    <property type="term" value="F:alpha-1,4-glucan glucosyltransferase (ADP-glucose donor) activity"/>
    <property type="evidence" value="ECO:0007669"/>
    <property type="project" value="UniProtKB-EC"/>
</dbReference>
<dbReference type="AlphaFoldDB" id="A0A8J6NDW7"/>
<dbReference type="Gene3D" id="3.40.50.2000">
    <property type="entry name" value="Glycogen Phosphorylase B"/>
    <property type="match status" value="2"/>
</dbReference>
<evidence type="ECO:0000256" key="3">
    <source>
        <dbReference type="ARBA" id="ARBA00022676"/>
    </source>
</evidence>
<dbReference type="EC" id="2.4.1.21" evidence="2"/>
<dbReference type="PANTHER" id="PTHR45825:SF11">
    <property type="entry name" value="ALPHA AMYLASE DOMAIN-CONTAINING PROTEIN"/>
    <property type="match status" value="1"/>
</dbReference>
<feature type="domain" description="Starch synthase catalytic" evidence="6">
    <location>
        <begin position="11"/>
        <end position="257"/>
    </location>
</feature>
<dbReference type="InterPro" id="IPR001296">
    <property type="entry name" value="Glyco_trans_1"/>
</dbReference>
<dbReference type="InterPro" id="IPR013534">
    <property type="entry name" value="Starch_synth_cat_dom"/>
</dbReference>
<evidence type="ECO:0000256" key="2">
    <source>
        <dbReference type="ARBA" id="ARBA00012588"/>
    </source>
</evidence>
<dbReference type="Proteomes" id="UP000614424">
    <property type="component" value="Unassembled WGS sequence"/>
</dbReference>
<evidence type="ECO:0000313" key="8">
    <source>
        <dbReference type="Proteomes" id="UP000614424"/>
    </source>
</evidence>
<name>A0A8J6NDW7_9BACT</name>
<evidence type="ECO:0000256" key="1">
    <source>
        <dbReference type="ARBA" id="ARBA00001478"/>
    </source>
</evidence>
<evidence type="ECO:0000259" key="6">
    <source>
        <dbReference type="Pfam" id="PF08323"/>
    </source>
</evidence>
<feature type="domain" description="Glycosyl transferase family 1" evidence="5">
    <location>
        <begin position="336"/>
        <end position="492"/>
    </location>
</feature>
<keyword evidence="4" id="KW-0808">Transferase</keyword>
<keyword evidence="3" id="KW-0328">Glycosyltransferase</keyword>
<organism evidence="7 8">
    <name type="scientific">Candidatus Desulfobia pelagia</name>
    <dbReference type="NCBI Taxonomy" id="2841692"/>
    <lineage>
        <taxon>Bacteria</taxon>
        <taxon>Pseudomonadati</taxon>
        <taxon>Thermodesulfobacteriota</taxon>
        <taxon>Desulfobulbia</taxon>
        <taxon>Desulfobulbales</taxon>
        <taxon>Desulfobulbaceae</taxon>
        <taxon>Candidatus Desulfobia</taxon>
    </lineage>
</organism>
<dbReference type="SUPFAM" id="SSF53756">
    <property type="entry name" value="UDP-Glycosyltransferase/glycogen phosphorylase"/>
    <property type="match status" value="1"/>
</dbReference>
<dbReference type="Pfam" id="PF08323">
    <property type="entry name" value="Glyco_transf_5"/>
    <property type="match status" value="1"/>
</dbReference>
<dbReference type="EMBL" id="JACNJZ010000138">
    <property type="protein sequence ID" value="MBC8318209.1"/>
    <property type="molecule type" value="Genomic_DNA"/>
</dbReference>
<dbReference type="Pfam" id="PF00534">
    <property type="entry name" value="Glycos_transf_1"/>
    <property type="match status" value="1"/>
</dbReference>
<accession>A0A8J6NDW7</accession>
<evidence type="ECO:0000313" key="7">
    <source>
        <dbReference type="EMBL" id="MBC8318209.1"/>
    </source>
</evidence>
<proteinExistence type="predicted"/>
<evidence type="ECO:0000256" key="4">
    <source>
        <dbReference type="ARBA" id="ARBA00022679"/>
    </source>
</evidence>
<sequence length="533" mass="59404">MKKTATPITSIWLITREYDGLAGAGGVKDVCRQLAQALSRTARVSVCLPLYGFMNPQTLGFHLSDQFQVDMNYVGEERREDVRIWSKQTTTETHSLTLYLVDSPRYQEKKSVYTYTLEEEAEDPTHVQGSGHYDYFAMNILLQKSAVNLMLSLNESPDVIHCHDGHTALLPAMVRENEGYRHFFCKTGLVVTIHNAGKGYHQEIADLPFAKSITGLPGNIIAKNLLDGRFDPFMAAAPYAILNTVSENYARELRETDDDELTDWLGHLLASRGVLLSGITNGINPDDFNPSRPEKMGIAAGYSPEKGDLKGKEACKRDLIRAISRKELSNVLIHGSLSSNTDLPLFTLIGRFDPQKGVDKLVGALETLLPMDSGFQVLILGTGSKEIEEGLIRLSGLKANKGRICVLLGYDPILANRIYAGGDFFLIPSRYEPCGLTDYMAQLFGSIPIVHYIGGLVKVIDSQTGFIYHDHSSAALMGTMQRALKVYRQKPSQIKQMQRTAIKTIKEQYTWDKIVQRYLDLYAAAIKQSKIKI</sequence>
<reference evidence="7 8" key="1">
    <citation type="submission" date="2020-08" db="EMBL/GenBank/DDBJ databases">
        <title>Bridging the membrane lipid divide: bacteria of the FCB group superphylum have the potential to synthesize archaeal ether lipids.</title>
        <authorList>
            <person name="Villanueva L."/>
            <person name="Von Meijenfeldt F.A.B."/>
            <person name="Westbye A.B."/>
            <person name="Yadav S."/>
            <person name="Hopmans E.C."/>
            <person name="Dutilh B.E."/>
            <person name="Sinninghe Damste J.S."/>
        </authorList>
    </citation>
    <scope>NUCLEOTIDE SEQUENCE [LARGE SCALE GENOMIC DNA]</scope>
    <source>
        <strain evidence="7">NIOZ-UU47</strain>
    </source>
</reference>
<evidence type="ECO:0000259" key="5">
    <source>
        <dbReference type="Pfam" id="PF00534"/>
    </source>
</evidence>
<comment type="caution">
    <text evidence="7">The sequence shown here is derived from an EMBL/GenBank/DDBJ whole genome shotgun (WGS) entry which is preliminary data.</text>
</comment>
<gene>
    <name evidence="7" type="ORF">H8E41_09905</name>
</gene>
<dbReference type="PANTHER" id="PTHR45825">
    <property type="entry name" value="GRANULE-BOUND STARCH SYNTHASE 1, CHLOROPLASTIC/AMYLOPLASTIC"/>
    <property type="match status" value="1"/>
</dbReference>
<comment type="catalytic activity">
    <reaction evidence="1">
        <text>[(1-&gt;4)-alpha-D-glucosyl](n) + ADP-alpha-D-glucose = [(1-&gt;4)-alpha-D-glucosyl](n+1) + ADP + H(+)</text>
        <dbReference type="Rhea" id="RHEA:18189"/>
        <dbReference type="Rhea" id="RHEA-COMP:9584"/>
        <dbReference type="Rhea" id="RHEA-COMP:9587"/>
        <dbReference type="ChEBI" id="CHEBI:15378"/>
        <dbReference type="ChEBI" id="CHEBI:15444"/>
        <dbReference type="ChEBI" id="CHEBI:57498"/>
        <dbReference type="ChEBI" id="CHEBI:456216"/>
        <dbReference type="EC" id="2.4.1.21"/>
    </reaction>
</comment>
<protein>
    <recommendedName>
        <fullName evidence="2">starch synthase</fullName>
        <ecNumber evidence="2">2.4.1.21</ecNumber>
    </recommendedName>
</protein>